<proteinExistence type="predicted"/>
<dbReference type="Gene3D" id="3.40.50.300">
    <property type="entry name" value="P-loop containing nucleotide triphosphate hydrolases"/>
    <property type="match status" value="1"/>
</dbReference>
<dbReference type="Pfam" id="PF24883">
    <property type="entry name" value="NPHP3_N"/>
    <property type="match status" value="1"/>
</dbReference>
<feature type="domain" description="Nephrocystin 3-like N-terminal" evidence="2">
    <location>
        <begin position="14"/>
        <end position="185"/>
    </location>
</feature>
<dbReference type="InterPro" id="IPR056884">
    <property type="entry name" value="NPHP3-like_N"/>
</dbReference>
<dbReference type="InterPro" id="IPR027417">
    <property type="entry name" value="P-loop_NTPase"/>
</dbReference>
<keyword evidence="1" id="KW-0677">Repeat</keyword>
<dbReference type="PANTHER" id="PTHR10039:SF5">
    <property type="entry name" value="NACHT DOMAIN-CONTAINING PROTEIN"/>
    <property type="match status" value="1"/>
</dbReference>
<dbReference type="AlphaFoldDB" id="A0A0B7KNA7"/>
<protein>
    <recommendedName>
        <fullName evidence="2">Nephrocystin 3-like N-terminal domain-containing protein</fullName>
    </recommendedName>
</protein>
<accession>A0A0B7KNA7</accession>
<dbReference type="EMBL" id="CDPU01000078">
    <property type="protein sequence ID" value="CEO56907.1"/>
    <property type="molecule type" value="Genomic_DNA"/>
</dbReference>
<evidence type="ECO:0000313" key="3">
    <source>
        <dbReference type="EMBL" id="CEO56907.1"/>
    </source>
</evidence>
<reference evidence="3" key="1">
    <citation type="submission" date="2015-01" db="EMBL/GenBank/DDBJ databases">
        <authorList>
            <person name="Durling Mikael"/>
        </authorList>
    </citation>
    <scope>NUCLEOTIDE SEQUENCE</scope>
</reference>
<gene>
    <name evidence="3" type="ORF">BN869_000012965_1</name>
</gene>
<evidence type="ECO:0000256" key="1">
    <source>
        <dbReference type="ARBA" id="ARBA00022737"/>
    </source>
</evidence>
<evidence type="ECO:0000259" key="2">
    <source>
        <dbReference type="Pfam" id="PF24883"/>
    </source>
</evidence>
<sequence>MMAREEIISRPESQTCRWIYGDPQYQRWVTNQNRLLWIKGIPGAGKSVLMKSLYEQRKLDLANCSTLLLRFFFNGRGSDMESSPEALYRTLTYSLIALDPAMLFHVLLLYLERENRGFAVRWKPGELANIFHRMLEEFQSCGIEILIDALDECSDNEVHETVRRFERSIQEPRNGTTLRVCWSSRFYPHISLVGVQGMEMVLNTKNSEDILRFARKTLPLDFSREFEFIGREIIRRANGAFLWASLVSQRLRELLMPAMKLNNFLIFLNLYRMI</sequence>
<dbReference type="PANTHER" id="PTHR10039">
    <property type="entry name" value="AMELOGENIN"/>
    <property type="match status" value="1"/>
</dbReference>
<name>A0A0B7KNA7_BIOOC</name>
<organism evidence="3">
    <name type="scientific">Bionectria ochroleuca</name>
    <name type="common">Gliocladium roseum</name>
    <dbReference type="NCBI Taxonomy" id="29856"/>
    <lineage>
        <taxon>Eukaryota</taxon>
        <taxon>Fungi</taxon>
        <taxon>Dikarya</taxon>
        <taxon>Ascomycota</taxon>
        <taxon>Pezizomycotina</taxon>
        <taxon>Sordariomycetes</taxon>
        <taxon>Hypocreomycetidae</taxon>
        <taxon>Hypocreales</taxon>
        <taxon>Bionectriaceae</taxon>
        <taxon>Clonostachys</taxon>
    </lineage>
</organism>
<dbReference type="SUPFAM" id="SSF52540">
    <property type="entry name" value="P-loop containing nucleoside triphosphate hydrolases"/>
    <property type="match status" value="1"/>
</dbReference>